<gene>
    <name evidence="1" type="ORF">IEQ44_16580</name>
</gene>
<evidence type="ECO:0000313" key="2">
    <source>
        <dbReference type="Proteomes" id="UP000756387"/>
    </source>
</evidence>
<sequence>LNLNNKKEQAIKEINSMRNNLMSQDDYLLKAKKIMESLEEITINNINTCLDWETRLDNELANEILVFKKQYEKNENE</sequence>
<proteinExistence type="predicted"/>
<organism evidence="1 2">
    <name type="scientific">Nocardioides malaquae</name>
    <dbReference type="NCBI Taxonomy" id="2773426"/>
    <lineage>
        <taxon>Bacteria</taxon>
        <taxon>Bacillati</taxon>
        <taxon>Actinomycetota</taxon>
        <taxon>Actinomycetes</taxon>
        <taxon>Propionibacteriales</taxon>
        <taxon>Nocardioidaceae</taxon>
        <taxon>Nocardioides</taxon>
    </lineage>
</organism>
<keyword evidence="2" id="KW-1185">Reference proteome</keyword>
<dbReference type="RefSeq" id="WP_193639498.1">
    <property type="nucleotide sequence ID" value="NZ_JADCSA010001276.1"/>
</dbReference>
<feature type="non-terminal residue" evidence="1">
    <location>
        <position position="1"/>
    </location>
</feature>
<evidence type="ECO:0000313" key="1">
    <source>
        <dbReference type="EMBL" id="MBE7326245.1"/>
    </source>
</evidence>
<reference evidence="1 2" key="1">
    <citation type="submission" date="2020-10" db="EMBL/GenBank/DDBJ databases">
        <title>Nocardioides sp. isolated from sludge.</title>
        <authorList>
            <person name="Zhang X."/>
        </authorList>
    </citation>
    <scope>NUCLEOTIDE SEQUENCE [LARGE SCALE GENOMIC DNA]</scope>
    <source>
        <strain evidence="1 2">Y6</strain>
    </source>
</reference>
<dbReference type="Proteomes" id="UP000756387">
    <property type="component" value="Unassembled WGS sequence"/>
</dbReference>
<feature type="non-terminal residue" evidence="1">
    <location>
        <position position="77"/>
    </location>
</feature>
<name>A0ABR9RXE2_9ACTN</name>
<protein>
    <submittedName>
        <fullName evidence="1">Uncharacterized protein</fullName>
    </submittedName>
</protein>
<comment type="caution">
    <text evidence="1">The sequence shown here is derived from an EMBL/GenBank/DDBJ whole genome shotgun (WGS) entry which is preliminary data.</text>
</comment>
<accession>A0ABR9RXE2</accession>
<dbReference type="EMBL" id="JADCSA010001276">
    <property type="protein sequence ID" value="MBE7326245.1"/>
    <property type="molecule type" value="Genomic_DNA"/>
</dbReference>